<dbReference type="PANTHER" id="PTHR38733">
    <property type="entry name" value="PROTEIN MCRC"/>
    <property type="match status" value="1"/>
</dbReference>
<sequence>MAGRHVVAREYEFLVPADKGRPNCHDVGANSFAALREFALANREGDSPLELMRLCSPRGIGEAIQLQNYVGVVELRDGLQVEVLPKIDIAPGSGADDREVFAQMLEELGTDVSFRSFDRTGLTTGKAPLFEVFISMFLDEAADLVRRGIRSAYVAVESEEKYVRGKIDFSRESRKGAARAHITNLMHDELLPDRPENRLVKATLLCLRRSSRDNGNVRRVIQLLPAFEGVGRCANIDADLARCVDDRSTRSYGTLIAWCRVFLRGESFTMFKGENVATALLFPMERVFEDYVGRLLKRKALHDSLVERIELQATGQWLFEGRRVSLRPDILCECANGRRVVLDTKWKRVYGPKDLSVADMHQMYAYGQRYRADGEEMQHVVLLYPWHEGAQLGMMPEGRHVSSDGVQVDMFFFDLSNAATSVSSLLETIEALAGCEG</sequence>
<protein>
    <submittedName>
        <fullName evidence="1">McrC family protein</fullName>
    </submittedName>
</protein>
<evidence type="ECO:0000313" key="1">
    <source>
        <dbReference type="EMBL" id="MDJ1129539.1"/>
    </source>
</evidence>
<comment type="caution">
    <text evidence="1">The sequence shown here is derived from an EMBL/GenBank/DDBJ whole genome shotgun (WGS) entry which is preliminary data.</text>
</comment>
<keyword evidence="2" id="KW-1185">Reference proteome</keyword>
<gene>
    <name evidence="1" type="ORF">QJ043_05520</name>
</gene>
<evidence type="ECO:0000313" key="2">
    <source>
        <dbReference type="Proteomes" id="UP001431693"/>
    </source>
</evidence>
<proteinExistence type="predicted"/>
<dbReference type="EMBL" id="JASJEX010000002">
    <property type="protein sequence ID" value="MDJ1129539.1"/>
    <property type="molecule type" value="Genomic_DNA"/>
</dbReference>
<organism evidence="1 2">
    <name type="scientific">Kribbibacterium absianum</name>
    <dbReference type="NCBI Taxonomy" id="3044210"/>
    <lineage>
        <taxon>Bacteria</taxon>
        <taxon>Bacillati</taxon>
        <taxon>Actinomycetota</taxon>
        <taxon>Coriobacteriia</taxon>
        <taxon>Coriobacteriales</taxon>
        <taxon>Kribbibacteriaceae</taxon>
        <taxon>Kribbibacterium</taxon>
    </lineage>
</organism>
<reference evidence="1" key="1">
    <citation type="submission" date="2023-05" db="EMBL/GenBank/DDBJ databases">
        <title>[olsenella] sp. nov., isolated from a pig farm feces dump.</title>
        <authorList>
            <person name="Chang Y.-H."/>
        </authorList>
    </citation>
    <scope>NUCLEOTIDE SEQUENCE</scope>
    <source>
        <strain evidence="1">YH-ols2217</strain>
    </source>
</reference>
<dbReference type="Pfam" id="PF10117">
    <property type="entry name" value="McrBC"/>
    <property type="match status" value="1"/>
</dbReference>
<dbReference type="RefSeq" id="WP_283713674.1">
    <property type="nucleotide sequence ID" value="NZ_JASJEW010000006.1"/>
</dbReference>
<dbReference type="InterPro" id="IPR019292">
    <property type="entry name" value="McrC"/>
</dbReference>
<name>A0ABT6ZKF9_9ACTN</name>
<dbReference type="Proteomes" id="UP001431693">
    <property type="component" value="Unassembled WGS sequence"/>
</dbReference>
<dbReference type="PANTHER" id="PTHR38733:SF1">
    <property type="entry name" value="TYPE IV METHYL-DIRECTED RESTRICTION ENZYME ECOKMCRBC"/>
    <property type="match status" value="1"/>
</dbReference>
<accession>A0ABT6ZKF9</accession>